<reference evidence="2" key="1">
    <citation type="submission" date="2019-08" db="EMBL/GenBank/DDBJ databases">
        <authorList>
            <person name="Kucharzyk K."/>
            <person name="Murdoch R.W."/>
            <person name="Higgins S."/>
            <person name="Loffler F."/>
        </authorList>
    </citation>
    <scope>NUCLEOTIDE SEQUENCE</scope>
</reference>
<feature type="domain" description="Porin" evidence="1">
    <location>
        <begin position="10"/>
        <end position="102"/>
    </location>
</feature>
<dbReference type="AlphaFoldDB" id="A0A645EUI3"/>
<dbReference type="Gene3D" id="2.40.160.10">
    <property type="entry name" value="Porin"/>
    <property type="match status" value="1"/>
</dbReference>
<dbReference type="InterPro" id="IPR023614">
    <property type="entry name" value="Porin_dom_sf"/>
</dbReference>
<dbReference type="EMBL" id="VSSQ01051595">
    <property type="protein sequence ID" value="MPN05685.1"/>
    <property type="molecule type" value="Genomic_DNA"/>
</dbReference>
<accession>A0A645EUI3</accession>
<sequence length="130" mass="14155">MVRYDDLEMKSQNLGVAYDFGVLKAKATYQRDKFMDLSANKVWGVGVEVPVSAKGTVHAVYSASSVKTQNKADSQGFSLAYTHNLSKRTIAYAGLSWQDNERNGTSGIWATAPDAGKDVKMLAAGITHMF</sequence>
<dbReference type="GO" id="GO:0015288">
    <property type="term" value="F:porin activity"/>
    <property type="evidence" value="ECO:0007669"/>
    <property type="project" value="InterPro"/>
</dbReference>
<gene>
    <name evidence="2" type="ORF">SDC9_152936</name>
</gene>
<evidence type="ECO:0000313" key="2">
    <source>
        <dbReference type="EMBL" id="MPN05685.1"/>
    </source>
</evidence>
<protein>
    <submittedName>
        <fullName evidence="2">Outer membrane porin protein 32</fullName>
    </submittedName>
</protein>
<dbReference type="SUPFAM" id="SSF56935">
    <property type="entry name" value="Porins"/>
    <property type="match status" value="1"/>
</dbReference>
<dbReference type="Pfam" id="PF13609">
    <property type="entry name" value="Porin_4"/>
    <property type="match status" value="1"/>
</dbReference>
<proteinExistence type="predicted"/>
<dbReference type="InterPro" id="IPR033900">
    <property type="entry name" value="Gram_neg_porin_domain"/>
</dbReference>
<name>A0A645EUI3_9ZZZZ</name>
<dbReference type="GO" id="GO:0016020">
    <property type="term" value="C:membrane"/>
    <property type="evidence" value="ECO:0007669"/>
    <property type="project" value="InterPro"/>
</dbReference>
<evidence type="ECO:0000259" key="1">
    <source>
        <dbReference type="Pfam" id="PF13609"/>
    </source>
</evidence>
<comment type="caution">
    <text evidence="2">The sequence shown here is derived from an EMBL/GenBank/DDBJ whole genome shotgun (WGS) entry which is preliminary data.</text>
</comment>
<organism evidence="2">
    <name type="scientific">bioreactor metagenome</name>
    <dbReference type="NCBI Taxonomy" id="1076179"/>
    <lineage>
        <taxon>unclassified sequences</taxon>
        <taxon>metagenomes</taxon>
        <taxon>ecological metagenomes</taxon>
    </lineage>
</organism>